<dbReference type="PROSITE" id="PS01124">
    <property type="entry name" value="HTH_ARAC_FAMILY_2"/>
    <property type="match status" value="1"/>
</dbReference>
<protein>
    <submittedName>
        <fullName evidence="5">Helix-turn-helix domain-containing protein</fullName>
    </submittedName>
</protein>
<evidence type="ECO:0000313" key="5">
    <source>
        <dbReference type="EMBL" id="MFC5451865.1"/>
    </source>
</evidence>
<organism evidence="5 6">
    <name type="scientific">Paenibacillus aestuarii</name>
    <dbReference type="NCBI Taxonomy" id="516965"/>
    <lineage>
        <taxon>Bacteria</taxon>
        <taxon>Bacillati</taxon>
        <taxon>Bacillota</taxon>
        <taxon>Bacilli</taxon>
        <taxon>Bacillales</taxon>
        <taxon>Paenibacillaceae</taxon>
        <taxon>Paenibacillus</taxon>
    </lineage>
</organism>
<dbReference type="InterPro" id="IPR037923">
    <property type="entry name" value="HTH-like"/>
</dbReference>
<keyword evidence="2" id="KW-0238">DNA-binding</keyword>
<dbReference type="Gene3D" id="1.10.10.60">
    <property type="entry name" value="Homeodomain-like"/>
    <property type="match status" value="2"/>
</dbReference>
<proteinExistence type="predicted"/>
<dbReference type="InterPro" id="IPR018060">
    <property type="entry name" value="HTH_AraC"/>
</dbReference>
<dbReference type="Proteomes" id="UP001596044">
    <property type="component" value="Unassembled WGS sequence"/>
</dbReference>
<dbReference type="Gene3D" id="2.60.120.280">
    <property type="entry name" value="Regulatory protein AraC"/>
    <property type="match status" value="1"/>
</dbReference>
<dbReference type="PANTHER" id="PTHR43280">
    <property type="entry name" value="ARAC-FAMILY TRANSCRIPTIONAL REGULATOR"/>
    <property type="match status" value="1"/>
</dbReference>
<accession>A0ABW0KF23</accession>
<sequence length="255" mass="29467">MAELTILADHFLKTDTYVTARPSGMEDWLLTLTLNGEGYFITSGQERICQAGDVTLLKPGTPHQYGTRKGSTWDFVWAHFPPSLTETNLLPEQELLQFTVESESVRLRIYQALIRVIGDSRERGEYWYDLCCNALKELLLVIAQRTSNKIDSRIEEVIHLLTRQMRSQIRIEELAKAVGLSPSRLSHLFKDSTGYSIVDMQNRMRIQQAALLLEHTDRSASEVCYDVGYQNYNHFTNQFRKWHGMNPSSFMKNKR</sequence>
<reference evidence="6" key="1">
    <citation type="journal article" date="2019" name="Int. J. Syst. Evol. Microbiol.">
        <title>The Global Catalogue of Microorganisms (GCM) 10K type strain sequencing project: providing services to taxonomists for standard genome sequencing and annotation.</title>
        <authorList>
            <consortium name="The Broad Institute Genomics Platform"/>
            <consortium name="The Broad Institute Genome Sequencing Center for Infectious Disease"/>
            <person name="Wu L."/>
            <person name="Ma J."/>
        </authorList>
    </citation>
    <scope>NUCLEOTIDE SEQUENCE [LARGE SCALE GENOMIC DNA]</scope>
    <source>
        <strain evidence="6">KACC 11904</strain>
    </source>
</reference>
<dbReference type="Pfam" id="PF02311">
    <property type="entry name" value="AraC_binding"/>
    <property type="match status" value="1"/>
</dbReference>
<keyword evidence="6" id="KW-1185">Reference proteome</keyword>
<dbReference type="SMART" id="SM00342">
    <property type="entry name" value="HTH_ARAC"/>
    <property type="match status" value="1"/>
</dbReference>
<dbReference type="PANTHER" id="PTHR43280:SF27">
    <property type="entry name" value="TRANSCRIPTIONAL REGULATOR MTLR"/>
    <property type="match status" value="1"/>
</dbReference>
<dbReference type="SUPFAM" id="SSF51215">
    <property type="entry name" value="Regulatory protein AraC"/>
    <property type="match status" value="1"/>
</dbReference>
<dbReference type="EMBL" id="JBHSMJ010000040">
    <property type="protein sequence ID" value="MFC5451865.1"/>
    <property type="molecule type" value="Genomic_DNA"/>
</dbReference>
<feature type="domain" description="HTH araC/xylS-type" evidence="4">
    <location>
        <begin position="155"/>
        <end position="253"/>
    </location>
</feature>
<evidence type="ECO:0000256" key="3">
    <source>
        <dbReference type="ARBA" id="ARBA00023163"/>
    </source>
</evidence>
<dbReference type="Pfam" id="PF12833">
    <property type="entry name" value="HTH_18"/>
    <property type="match status" value="1"/>
</dbReference>
<dbReference type="InterPro" id="IPR003313">
    <property type="entry name" value="AraC-bd"/>
</dbReference>
<evidence type="ECO:0000313" key="6">
    <source>
        <dbReference type="Proteomes" id="UP001596044"/>
    </source>
</evidence>
<dbReference type="SUPFAM" id="SSF46689">
    <property type="entry name" value="Homeodomain-like"/>
    <property type="match status" value="2"/>
</dbReference>
<evidence type="ECO:0000256" key="1">
    <source>
        <dbReference type="ARBA" id="ARBA00023015"/>
    </source>
</evidence>
<dbReference type="RefSeq" id="WP_270879933.1">
    <property type="nucleotide sequence ID" value="NZ_JAQFVF010000027.1"/>
</dbReference>
<keyword evidence="3" id="KW-0804">Transcription</keyword>
<comment type="caution">
    <text evidence="5">The sequence shown here is derived from an EMBL/GenBank/DDBJ whole genome shotgun (WGS) entry which is preliminary data.</text>
</comment>
<evidence type="ECO:0000259" key="4">
    <source>
        <dbReference type="PROSITE" id="PS01124"/>
    </source>
</evidence>
<name>A0ABW0KF23_9BACL</name>
<dbReference type="InterPro" id="IPR009057">
    <property type="entry name" value="Homeodomain-like_sf"/>
</dbReference>
<evidence type="ECO:0000256" key="2">
    <source>
        <dbReference type="ARBA" id="ARBA00023125"/>
    </source>
</evidence>
<keyword evidence="1" id="KW-0805">Transcription regulation</keyword>
<gene>
    <name evidence="5" type="ORF">ACFPOG_27050</name>
</gene>